<name>A0ABP1E047_9APHY</name>
<evidence type="ECO:0000313" key="3">
    <source>
        <dbReference type="Proteomes" id="UP001497453"/>
    </source>
</evidence>
<accession>A0ABP1E047</accession>
<sequence length="239" mass="26126">MRFMTVGTLFLSLVTFTTGQDVSLAAVRRAFNTANIPSDVQITFNPSVLFEVAFPQASGPPVQVHAGIQLPRNATVGPPIFAVRDSFLTPSQSFVVAAVDPDAPTPQTPTEAQIRHFLGGDFHVQVAPTSRTERLVNTTAAISNFLQPTPPAGSDPHRYVFLLFNQPQGFDRQTLVNATTSIANFNISQFASEVGLGNPIGGKYPRNRDERDLTVHLITSKRASHKLHPAMRDMHELRI</sequence>
<dbReference type="InterPro" id="IPR035810">
    <property type="entry name" value="PEBP_euk"/>
</dbReference>
<dbReference type="Pfam" id="PF01161">
    <property type="entry name" value="PBP"/>
    <property type="match status" value="1"/>
</dbReference>
<dbReference type="Gene3D" id="3.90.280.10">
    <property type="entry name" value="PEBP-like"/>
    <property type="match status" value="1"/>
</dbReference>
<dbReference type="InterPro" id="IPR008914">
    <property type="entry name" value="PEBP"/>
</dbReference>
<dbReference type="SUPFAM" id="SSF49777">
    <property type="entry name" value="PEBP-like"/>
    <property type="match status" value="1"/>
</dbReference>
<dbReference type="PANTHER" id="PTHR11362:SF82">
    <property type="entry name" value="PHOSPHATIDYLETHANOLAMINE-BINDING PROTEIN 4"/>
    <property type="match status" value="1"/>
</dbReference>
<dbReference type="CDD" id="cd00866">
    <property type="entry name" value="PEBP_euk"/>
    <property type="match status" value="1"/>
</dbReference>
<feature type="chain" id="PRO_5045076718" description="PEBP-like protein" evidence="1">
    <location>
        <begin position="20"/>
        <end position="239"/>
    </location>
</feature>
<evidence type="ECO:0000256" key="1">
    <source>
        <dbReference type="SAM" id="SignalP"/>
    </source>
</evidence>
<evidence type="ECO:0000313" key="2">
    <source>
        <dbReference type="EMBL" id="CAL1713418.1"/>
    </source>
</evidence>
<dbReference type="Proteomes" id="UP001497453">
    <property type="component" value="Chromosome 7"/>
</dbReference>
<evidence type="ECO:0008006" key="4">
    <source>
        <dbReference type="Google" id="ProtNLM"/>
    </source>
</evidence>
<proteinExistence type="predicted"/>
<protein>
    <recommendedName>
        <fullName evidence="4">PEBP-like protein</fullName>
    </recommendedName>
</protein>
<keyword evidence="3" id="KW-1185">Reference proteome</keyword>
<dbReference type="InterPro" id="IPR036610">
    <property type="entry name" value="PEBP-like_sf"/>
</dbReference>
<dbReference type="PANTHER" id="PTHR11362">
    <property type="entry name" value="PHOSPHATIDYLETHANOLAMINE-BINDING PROTEIN"/>
    <property type="match status" value="1"/>
</dbReference>
<organism evidence="2 3">
    <name type="scientific">Somion occarium</name>
    <dbReference type="NCBI Taxonomy" id="3059160"/>
    <lineage>
        <taxon>Eukaryota</taxon>
        <taxon>Fungi</taxon>
        <taxon>Dikarya</taxon>
        <taxon>Basidiomycota</taxon>
        <taxon>Agaricomycotina</taxon>
        <taxon>Agaricomycetes</taxon>
        <taxon>Polyporales</taxon>
        <taxon>Cerrenaceae</taxon>
        <taxon>Somion</taxon>
    </lineage>
</organism>
<gene>
    <name evidence="2" type="ORF">GFSPODELE1_LOCUS9293</name>
</gene>
<dbReference type="EMBL" id="OZ037950">
    <property type="protein sequence ID" value="CAL1713418.1"/>
    <property type="molecule type" value="Genomic_DNA"/>
</dbReference>
<feature type="signal peptide" evidence="1">
    <location>
        <begin position="1"/>
        <end position="19"/>
    </location>
</feature>
<reference evidence="3" key="1">
    <citation type="submission" date="2024-04" db="EMBL/GenBank/DDBJ databases">
        <authorList>
            <person name="Shaw F."/>
            <person name="Minotto A."/>
        </authorList>
    </citation>
    <scope>NUCLEOTIDE SEQUENCE [LARGE SCALE GENOMIC DNA]</scope>
</reference>
<keyword evidence="1" id="KW-0732">Signal</keyword>